<feature type="compositionally biased region" description="Polar residues" evidence="1">
    <location>
        <begin position="294"/>
        <end position="323"/>
    </location>
</feature>
<feature type="region of interest" description="Disordered" evidence="1">
    <location>
        <begin position="289"/>
        <end position="481"/>
    </location>
</feature>
<evidence type="ECO:0000313" key="3">
    <source>
        <dbReference type="EMBL" id="SMY23296.1"/>
    </source>
</evidence>
<dbReference type="EMBL" id="LT882679">
    <property type="protein sequence ID" value="SMY23296.1"/>
    <property type="molecule type" value="Genomic_DNA"/>
</dbReference>
<dbReference type="Proteomes" id="UP000215453">
    <property type="component" value="Chromosome 4"/>
</dbReference>
<feature type="compositionally biased region" description="Basic and acidic residues" evidence="1">
    <location>
        <begin position="430"/>
        <end position="444"/>
    </location>
</feature>
<sequence length="481" mass="53482">MLLPRQDNNTTQTTTTKGGDSHGGFLAEIIVASVVAGFAFIFTVAYISLRSLRRRNASPKYLPTQYLKDRWQKWTPTVFFPTKGAYSSSLQAGESHSRRSSRQTFERPTPNQATAETTELAPRHSVRSVMTLPAYSRSVRENERVLAREGERDGIDVVIEAPENEAEEEARREAEMESLYQIRVQRRQEIEEREERARRRREARARGDEEELERIRQERILASERRQREGAAAMIAEHQLAASTREARASSVAYADIGLARHDGTRIRANSSDSQRPLLDSAASIYGGGGASLRPTSTRDTYSTQHPNLSRGSFVSAMSTNNHDAGDQDFENVPLGAPGSSPHAMPGYSRRRASTQLSTVWTPEVDVVSEASSRRDSRDGTGDMGDAAMPNINEPPSYDYGQHLQQQLGEEAPPYSSPVEPRPEGQPWRPETDTTQGDRQHNRDSAAPSTTASGAPLLPTIERSATFRLGLDEATERETRT</sequence>
<accession>A0A1Y6LG18</accession>
<feature type="compositionally biased region" description="Basic and acidic residues" evidence="1">
    <location>
        <begin position="372"/>
        <end position="381"/>
    </location>
</feature>
<reference evidence="3 4" key="1">
    <citation type="submission" date="2016-10" db="EMBL/GenBank/DDBJ databases">
        <authorList>
            <person name="Varghese N."/>
        </authorList>
    </citation>
    <scope>NUCLEOTIDE SEQUENCE [LARGE SCALE GENOMIC DNA]</scope>
</reference>
<evidence type="ECO:0000256" key="2">
    <source>
        <dbReference type="SAM" id="Phobius"/>
    </source>
</evidence>
<keyword evidence="2" id="KW-1133">Transmembrane helix</keyword>
<keyword evidence="2" id="KW-0472">Membrane</keyword>
<protein>
    <submittedName>
        <fullName evidence="3">Uncharacterized protein</fullName>
    </submittedName>
</protein>
<dbReference type="AlphaFoldDB" id="A0A1Y6LG18"/>
<evidence type="ECO:0000313" key="4">
    <source>
        <dbReference type="Proteomes" id="UP000215453"/>
    </source>
</evidence>
<organism evidence="3 4">
    <name type="scientific">Zymoseptoria tritici ST99CH_1A5</name>
    <dbReference type="NCBI Taxonomy" id="1276529"/>
    <lineage>
        <taxon>Eukaryota</taxon>
        <taxon>Fungi</taxon>
        <taxon>Dikarya</taxon>
        <taxon>Ascomycota</taxon>
        <taxon>Pezizomycotina</taxon>
        <taxon>Dothideomycetes</taxon>
        <taxon>Dothideomycetidae</taxon>
        <taxon>Mycosphaerellales</taxon>
        <taxon>Mycosphaerellaceae</taxon>
        <taxon>Zymoseptoria</taxon>
    </lineage>
</organism>
<feature type="compositionally biased region" description="Low complexity" evidence="1">
    <location>
        <begin position="445"/>
        <end position="456"/>
    </location>
</feature>
<gene>
    <name evidence="3" type="ORF">ZT1A5_G4736</name>
</gene>
<feature type="transmembrane region" description="Helical" evidence="2">
    <location>
        <begin position="25"/>
        <end position="49"/>
    </location>
</feature>
<name>A0A1Y6LG18_ZYMTR</name>
<feature type="region of interest" description="Disordered" evidence="1">
    <location>
        <begin position="88"/>
        <end position="118"/>
    </location>
</feature>
<proteinExistence type="predicted"/>
<evidence type="ECO:0000256" key="1">
    <source>
        <dbReference type="SAM" id="MobiDB-lite"/>
    </source>
</evidence>
<keyword evidence="2" id="KW-0812">Transmembrane</keyword>
<feature type="compositionally biased region" description="Basic and acidic residues" evidence="1">
    <location>
        <begin position="470"/>
        <end position="481"/>
    </location>
</feature>